<reference evidence="2 3" key="1">
    <citation type="submission" date="2021-01" db="EMBL/GenBank/DDBJ databases">
        <title>Whole genome shotgun sequence of Cellulomonas oligotrophica NBRC 109435.</title>
        <authorList>
            <person name="Komaki H."/>
            <person name="Tamura T."/>
        </authorList>
    </citation>
    <scope>NUCLEOTIDE SEQUENCE [LARGE SCALE GENOMIC DNA]</scope>
    <source>
        <strain evidence="2 3">NBRC 109435</strain>
    </source>
</reference>
<evidence type="ECO:0000256" key="1">
    <source>
        <dbReference type="SAM" id="Phobius"/>
    </source>
</evidence>
<evidence type="ECO:0000313" key="2">
    <source>
        <dbReference type="EMBL" id="GIG32617.1"/>
    </source>
</evidence>
<feature type="transmembrane region" description="Helical" evidence="1">
    <location>
        <begin position="21"/>
        <end position="43"/>
    </location>
</feature>
<comment type="caution">
    <text evidence="2">The sequence shown here is derived from an EMBL/GenBank/DDBJ whole genome shotgun (WGS) entry which is preliminary data.</text>
</comment>
<organism evidence="2 3">
    <name type="scientific">Cellulomonas oligotrophica</name>
    <dbReference type="NCBI Taxonomy" id="931536"/>
    <lineage>
        <taxon>Bacteria</taxon>
        <taxon>Bacillati</taxon>
        <taxon>Actinomycetota</taxon>
        <taxon>Actinomycetes</taxon>
        <taxon>Micrococcales</taxon>
        <taxon>Cellulomonadaceae</taxon>
        <taxon>Cellulomonas</taxon>
    </lineage>
</organism>
<keyword evidence="1" id="KW-0812">Transmembrane</keyword>
<sequence>MQPIGPLAIALRHRRPHGRAPVVLAAVLTVTLLAGLGLLLAGLA</sequence>
<keyword evidence="3" id="KW-1185">Reference proteome</keyword>
<keyword evidence="1" id="KW-0472">Membrane</keyword>
<dbReference type="Proteomes" id="UP000618382">
    <property type="component" value="Unassembled WGS sequence"/>
</dbReference>
<dbReference type="EMBL" id="BONN01000004">
    <property type="protein sequence ID" value="GIG32617.1"/>
    <property type="molecule type" value="Genomic_DNA"/>
</dbReference>
<accession>A0ABQ4DA53</accession>
<gene>
    <name evidence="2" type="ORF">Col01nite_17760</name>
</gene>
<evidence type="ECO:0000313" key="3">
    <source>
        <dbReference type="Proteomes" id="UP000618382"/>
    </source>
</evidence>
<evidence type="ECO:0008006" key="4">
    <source>
        <dbReference type="Google" id="ProtNLM"/>
    </source>
</evidence>
<proteinExistence type="predicted"/>
<protein>
    <recommendedName>
        <fullName evidence="4">ABC transporter permease</fullName>
    </recommendedName>
</protein>
<name>A0ABQ4DA53_9CELL</name>
<keyword evidence="1" id="KW-1133">Transmembrane helix</keyword>